<feature type="compositionally biased region" description="Basic and acidic residues" evidence="1">
    <location>
        <begin position="8"/>
        <end position="23"/>
    </location>
</feature>
<dbReference type="AlphaFoldDB" id="A0A443S6S6"/>
<protein>
    <submittedName>
        <fullName evidence="2">Uncharacterized protein</fullName>
    </submittedName>
</protein>
<keyword evidence="3" id="KW-1185">Reference proteome</keyword>
<feature type="region of interest" description="Disordered" evidence="1">
    <location>
        <begin position="131"/>
        <end position="168"/>
    </location>
</feature>
<sequence length="168" mass="19395">MTIVPYHYKHESGKQSDMRKTVEESATAATKESRGSFRKQRATERMDKILKIILALARVDGYDEFGRIRSNDIYLDNSDIVALINNVISPRKVLVGEQEFINLLIEANVRLNSVLPKREQPLIVSEQKAPMQTRNVNKRSFDEENDDEPLRKKTLSNWTIPYDSDDDI</sequence>
<reference evidence="2 3" key="1">
    <citation type="journal article" date="2018" name="Gigascience">
        <title>Genomes of trombidid mites reveal novel predicted allergens and laterally-transferred genes associated with secondary metabolism.</title>
        <authorList>
            <person name="Dong X."/>
            <person name="Chaisiri K."/>
            <person name="Xia D."/>
            <person name="Armstrong S.D."/>
            <person name="Fang Y."/>
            <person name="Donnelly M.J."/>
            <person name="Kadowaki T."/>
            <person name="McGarry J.W."/>
            <person name="Darby A.C."/>
            <person name="Makepeace B.L."/>
        </authorList>
    </citation>
    <scope>NUCLEOTIDE SEQUENCE [LARGE SCALE GENOMIC DNA]</scope>
    <source>
        <strain evidence="2">UoL-UT</strain>
    </source>
</reference>
<proteinExistence type="predicted"/>
<dbReference type="EMBL" id="NCKV01006845">
    <property type="protein sequence ID" value="RWS23239.1"/>
    <property type="molecule type" value="Genomic_DNA"/>
</dbReference>
<evidence type="ECO:0000313" key="2">
    <source>
        <dbReference type="EMBL" id="RWS23239.1"/>
    </source>
</evidence>
<feature type="region of interest" description="Disordered" evidence="1">
    <location>
        <begin position="8"/>
        <end position="40"/>
    </location>
</feature>
<organism evidence="2 3">
    <name type="scientific">Leptotrombidium deliense</name>
    <dbReference type="NCBI Taxonomy" id="299467"/>
    <lineage>
        <taxon>Eukaryota</taxon>
        <taxon>Metazoa</taxon>
        <taxon>Ecdysozoa</taxon>
        <taxon>Arthropoda</taxon>
        <taxon>Chelicerata</taxon>
        <taxon>Arachnida</taxon>
        <taxon>Acari</taxon>
        <taxon>Acariformes</taxon>
        <taxon>Trombidiformes</taxon>
        <taxon>Prostigmata</taxon>
        <taxon>Anystina</taxon>
        <taxon>Parasitengona</taxon>
        <taxon>Trombiculoidea</taxon>
        <taxon>Trombiculidae</taxon>
        <taxon>Leptotrombidium</taxon>
    </lineage>
</organism>
<dbReference type="OrthoDB" id="6534372at2759"/>
<comment type="caution">
    <text evidence="2">The sequence shown here is derived from an EMBL/GenBank/DDBJ whole genome shotgun (WGS) entry which is preliminary data.</text>
</comment>
<evidence type="ECO:0000313" key="3">
    <source>
        <dbReference type="Proteomes" id="UP000288716"/>
    </source>
</evidence>
<dbReference type="Proteomes" id="UP000288716">
    <property type="component" value="Unassembled WGS sequence"/>
</dbReference>
<gene>
    <name evidence="2" type="ORF">B4U80_05535</name>
</gene>
<name>A0A443S6S6_9ACAR</name>
<evidence type="ECO:0000256" key="1">
    <source>
        <dbReference type="SAM" id="MobiDB-lite"/>
    </source>
</evidence>
<dbReference type="VEuPathDB" id="VectorBase:LDEU008801"/>
<accession>A0A443S6S6</accession>
<feature type="compositionally biased region" description="Basic and acidic residues" evidence="1">
    <location>
        <begin position="31"/>
        <end position="40"/>
    </location>
</feature>